<feature type="transmembrane region" description="Helical" evidence="2">
    <location>
        <begin position="157"/>
        <end position="178"/>
    </location>
</feature>
<feature type="transmembrane region" description="Helical" evidence="2">
    <location>
        <begin position="265"/>
        <end position="282"/>
    </location>
</feature>
<dbReference type="AlphaFoldDB" id="A0A1V6Q7A6"/>
<evidence type="ECO:0000313" key="3">
    <source>
        <dbReference type="EMBL" id="OQD85099.1"/>
    </source>
</evidence>
<accession>A0A1V6Q7A6</accession>
<organism evidence="3 4">
    <name type="scientific">Penicillium antarcticum</name>
    <dbReference type="NCBI Taxonomy" id="416450"/>
    <lineage>
        <taxon>Eukaryota</taxon>
        <taxon>Fungi</taxon>
        <taxon>Dikarya</taxon>
        <taxon>Ascomycota</taxon>
        <taxon>Pezizomycotina</taxon>
        <taxon>Eurotiomycetes</taxon>
        <taxon>Eurotiomycetidae</taxon>
        <taxon>Eurotiales</taxon>
        <taxon>Aspergillaceae</taxon>
        <taxon>Penicillium</taxon>
    </lineage>
</organism>
<evidence type="ECO:0000313" key="4">
    <source>
        <dbReference type="Proteomes" id="UP000191672"/>
    </source>
</evidence>
<dbReference type="STRING" id="416450.A0A1V6Q7A6"/>
<sequence>MGWFPLVVDTDKPTWSFDIVGLLAVVGGSSIEKHAQAITASPLGGFPRLLPAPETMLNTDRPVRLPAIKDVTVLGVHSGTHFNELNFFAEVIHGIDSLQPYEFQHFRIKHKSGVIQRDADQKQAELDAGKKDEEEHGEKNKKKTNAPIMASIPLHTFCPLNIVTLASILITIALFVWAGVNHDAVALIGLGTMSLSTSTACLSSQWRPKLAVRTSNAKVIPRGDIIIRSRAGAFVFVECDEFVSREIYGGTEVCDYVFKGVLHQILLGCSTILLMASIIFFSNSGWKMQIAVGLAYVILNIAYWAMALLTEPGDTWNMEDRYDIEKANKPKMTENFTLAMWEAIQATKEIEWLRRAKIAPGTQNWDKWLEEAKENCHDPNWPAEAQRNYWMAQKNL</sequence>
<dbReference type="EMBL" id="MDYN01000011">
    <property type="protein sequence ID" value="OQD85099.1"/>
    <property type="molecule type" value="Genomic_DNA"/>
</dbReference>
<evidence type="ECO:0000256" key="1">
    <source>
        <dbReference type="SAM" id="MobiDB-lite"/>
    </source>
</evidence>
<evidence type="ECO:0000256" key="2">
    <source>
        <dbReference type="SAM" id="Phobius"/>
    </source>
</evidence>
<keyword evidence="2" id="KW-0812">Transmembrane</keyword>
<protein>
    <submittedName>
        <fullName evidence="3">Uncharacterized protein</fullName>
    </submittedName>
</protein>
<keyword evidence="2" id="KW-0472">Membrane</keyword>
<feature type="transmembrane region" description="Helical" evidence="2">
    <location>
        <begin position="288"/>
        <end position="309"/>
    </location>
</feature>
<name>A0A1V6Q7A6_9EURO</name>
<reference evidence="4" key="1">
    <citation type="journal article" date="2017" name="Nat. Microbiol.">
        <title>Global analysis of biosynthetic gene clusters reveals vast potential of secondary metabolite production in Penicillium species.</title>
        <authorList>
            <person name="Nielsen J.C."/>
            <person name="Grijseels S."/>
            <person name="Prigent S."/>
            <person name="Ji B."/>
            <person name="Dainat J."/>
            <person name="Nielsen K.F."/>
            <person name="Frisvad J.C."/>
            <person name="Workman M."/>
            <person name="Nielsen J."/>
        </authorList>
    </citation>
    <scope>NUCLEOTIDE SEQUENCE [LARGE SCALE GENOMIC DNA]</scope>
    <source>
        <strain evidence="4">IBT 31811</strain>
    </source>
</reference>
<feature type="compositionally biased region" description="Basic and acidic residues" evidence="1">
    <location>
        <begin position="117"/>
        <end position="138"/>
    </location>
</feature>
<feature type="region of interest" description="Disordered" evidence="1">
    <location>
        <begin position="117"/>
        <end position="142"/>
    </location>
</feature>
<keyword evidence="2" id="KW-1133">Transmembrane helix</keyword>
<keyword evidence="4" id="KW-1185">Reference proteome</keyword>
<dbReference type="Proteomes" id="UP000191672">
    <property type="component" value="Unassembled WGS sequence"/>
</dbReference>
<gene>
    <name evidence="3" type="ORF">PENANT_c011G05669</name>
</gene>
<comment type="caution">
    <text evidence="3">The sequence shown here is derived from an EMBL/GenBank/DDBJ whole genome shotgun (WGS) entry which is preliminary data.</text>
</comment>
<proteinExistence type="predicted"/>